<dbReference type="OrthoDB" id="9762066at2"/>
<comment type="similarity">
    <text evidence="1">Belongs to the glycosyl hydrolase 2 family.</text>
</comment>
<dbReference type="eggNOG" id="COG3250">
    <property type="taxonomic scope" value="Bacteria"/>
</dbReference>
<dbReference type="Pfam" id="PF16355">
    <property type="entry name" value="DUF4982"/>
    <property type="match status" value="1"/>
</dbReference>
<dbReference type="Pfam" id="PF18565">
    <property type="entry name" value="Glyco_hydro2_C5"/>
    <property type="match status" value="1"/>
</dbReference>
<keyword evidence="10" id="KW-1185">Reference proteome</keyword>
<keyword evidence="2 9" id="KW-0378">Hydrolase</keyword>
<protein>
    <submittedName>
        <fullName evidence="9">Glycoside hydrolase family 2 sugar binding protein</fullName>
    </submittedName>
</protein>
<dbReference type="HOGENOM" id="CLU_006501_0_1_0"/>
<dbReference type="InterPro" id="IPR008979">
    <property type="entry name" value="Galactose-bd-like_sf"/>
</dbReference>
<dbReference type="InterPro" id="IPR013783">
    <property type="entry name" value="Ig-like_fold"/>
</dbReference>
<evidence type="ECO:0000259" key="6">
    <source>
        <dbReference type="Pfam" id="PF02837"/>
    </source>
</evidence>
<dbReference type="InterPro" id="IPR017853">
    <property type="entry name" value="GH"/>
</dbReference>
<dbReference type="PROSITE" id="PS00608">
    <property type="entry name" value="GLYCOSYL_HYDROL_F2_2"/>
    <property type="match status" value="1"/>
</dbReference>
<dbReference type="SUPFAM" id="SSF51445">
    <property type="entry name" value="(Trans)glycosidases"/>
    <property type="match status" value="1"/>
</dbReference>
<dbReference type="InterPro" id="IPR040605">
    <property type="entry name" value="Glyco_hydro2_dom5"/>
</dbReference>
<sequence length="845" mass="94200">MREVFSMNPGWKFHLGDIELRNFAAIHESRFKAPEWMKAGNHGLSRSAYPDDAWRTVNLPHDYVIEGEFSPEANQVHGSLPVETAWYRKVFEVPSEDLGKRLVLEFDGVFRDCEIWLNGHFVGRHVSGYTSFRFDITELCHFGELNALAVRVDPSGYELWSYEGGGIYRDVRLVKTNPVHIAGDGVCVRPEVEHSANPDSATVAITTEVANDGRQDAELEVVTTILDADGAELASSGLPLAVERLQESAVSQCFELAAPKLWSPETPYLYSVRTDVRVNGELVDSVRTSFGVRSIQFDAKTGVSLNGQSIKLKGVCNHQDHAGVGIAIPDRLQEWRVEQMKAMGCNAMRTAHNPPTPALLDVCDRLGILVMDEVRMPGTSPELMGQMESLIRRDRNHPSVILWSLGNEEMMIQEVGIGARILQRMQDRAHQLDPTRLCTYSANCDFNEIAENFDQHGFRIDVFGANYTARRGDDGKLFCEGERYDEFHSKFPDWPLLGGETGGSGATRGLYGREYYQGEPHLPDSEAMGMDNYVDLNPEREGDSTAYNETMTPWGRSVEDTWRDCAERDFLGGTFLWTGFDYRGETYPFGWPAVVTRYGLMDLCGFPKDVFYYHQAWWTDAPMLHIFPHWNWEEVGKLVDVWCYSNCAEVELFLNGESQGRKAMPLNGKLDWQVAYAAGALEAVGWDAAGNELQRQRIETTGKPAGVRLVADRHELIADHRDVAVIRAEIIDSEGRIVPTADNLIEFDVEGPLHLLGVGNGNPISHESDKEPQRHAYHGLAQILLGVSSEAGVAKLVARSEGLEIAELSLNISEDEAHLLPVLQSATSTEGRDSAVHVNSIDGAL</sequence>
<dbReference type="InterPro" id="IPR006103">
    <property type="entry name" value="Glyco_hydro_2_cat"/>
</dbReference>
<dbReference type="Gene3D" id="3.20.20.80">
    <property type="entry name" value="Glycosidases"/>
    <property type="match status" value="1"/>
</dbReference>
<feature type="domain" description="Glycoside hydrolase family 2 catalytic" evidence="5">
    <location>
        <begin position="380"/>
        <end position="444"/>
    </location>
</feature>
<feature type="domain" description="Glycosyl hydrolases family 2 sugar binding" evidence="6">
    <location>
        <begin position="83"/>
        <end position="176"/>
    </location>
</feature>
<evidence type="ECO:0000259" key="4">
    <source>
        <dbReference type="Pfam" id="PF00703"/>
    </source>
</evidence>
<evidence type="ECO:0000259" key="7">
    <source>
        <dbReference type="Pfam" id="PF16355"/>
    </source>
</evidence>
<dbReference type="Proteomes" id="UP000000925">
    <property type="component" value="Chromosome"/>
</dbReference>
<gene>
    <name evidence="9" type="ordered locus">Caka_0755</name>
</gene>
<evidence type="ECO:0000256" key="3">
    <source>
        <dbReference type="ARBA" id="ARBA00023295"/>
    </source>
</evidence>
<dbReference type="PRINTS" id="PR00132">
    <property type="entry name" value="GLHYDRLASE2"/>
</dbReference>
<dbReference type="InterPro" id="IPR036156">
    <property type="entry name" value="Beta-gal/glucu_dom_sf"/>
</dbReference>
<dbReference type="InterPro" id="IPR023232">
    <property type="entry name" value="Glyco_hydro_2_AS"/>
</dbReference>
<dbReference type="InterPro" id="IPR051913">
    <property type="entry name" value="GH2_Domain-Containing"/>
</dbReference>
<dbReference type="AlphaFoldDB" id="D5EPP2"/>
<evidence type="ECO:0000259" key="8">
    <source>
        <dbReference type="Pfam" id="PF18565"/>
    </source>
</evidence>
<evidence type="ECO:0000256" key="1">
    <source>
        <dbReference type="ARBA" id="ARBA00007401"/>
    </source>
</evidence>
<name>D5EPP2_CORAD</name>
<dbReference type="STRING" id="583355.Caka_0755"/>
<dbReference type="InterPro" id="IPR048230">
    <property type="entry name" value="GalA-like"/>
</dbReference>
<dbReference type="Pfam" id="PF02836">
    <property type="entry name" value="Glyco_hydro_2_C"/>
    <property type="match status" value="2"/>
</dbReference>
<dbReference type="KEGG" id="caa:Caka_0755"/>
<dbReference type="GO" id="GO:0004553">
    <property type="term" value="F:hydrolase activity, hydrolyzing O-glycosyl compounds"/>
    <property type="evidence" value="ECO:0007669"/>
    <property type="project" value="InterPro"/>
</dbReference>
<evidence type="ECO:0000256" key="2">
    <source>
        <dbReference type="ARBA" id="ARBA00022801"/>
    </source>
</evidence>
<dbReference type="PANTHER" id="PTHR42732">
    <property type="entry name" value="BETA-GALACTOSIDASE"/>
    <property type="match status" value="1"/>
</dbReference>
<dbReference type="PANTHER" id="PTHR42732:SF1">
    <property type="entry name" value="BETA-MANNOSIDASE"/>
    <property type="match status" value="1"/>
</dbReference>
<dbReference type="InterPro" id="IPR006101">
    <property type="entry name" value="Glyco_hydro_2"/>
</dbReference>
<dbReference type="InterPro" id="IPR006102">
    <property type="entry name" value="Ig-like_GH2"/>
</dbReference>
<dbReference type="NCBIfam" id="NF041462">
    <property type="entry name" value="GalA"/>
    <property type="match status" value="1"/>
</dbReference>
<dbReference type="RefSeq" id="WP_013042503.1">
    <property type="nucleotide sequence ID" value="NC_014008.1"/>
</dbReference>
<dbReference type="InterPro" id="IPR006104">
    <property type="entry name" value="Glyco_hydro_2_N"/>
</dbReference>
<accession>D5EPP2</accession>
<evidence type="ECO:0000313" key="9">
    <source>
        <dbReference type="EMBL" id="ADE53779.1"/>
    </source>
</evidence>
<dbReference type="GO" id="GO:0005975">
    <property type="term" value="P:carbohydrate metabolic process"/>
    <property type="evidence" value="ECO:0007669"/>
    <property type="project" value="InterPro"/>
</dbReference>
<feature type="domain" description="Glycoside hydrolase family 2 catalytic" evidence="5">
    <location>
        <begin position="303"/>
        <end position="376"/>
    </location>
</feature>
<dbReference type="Gene3D" id="2.60.40.10">
    <property type="entry name" value="Immunoglobulins"/>
    <property type="match status" value="3"/>
</dbReference>
<evidence type="ECO:0000313" key="10">
    <source>
        <dbReference type="Proteomes" id="UP000000925"/>
    </source>
</evidence>
<dbReference type="CAZy" id="GH2">
    <property type="family name" value="Glycoside Hydrolase Family 2"/>
</dbReference>
<proteinExistence type="inferred from homology"/>
<feature type="domain" description="Glycoside hydrolase family 2" evidence="8">
    <location>
        <begin position="708"/>
        <end position="808"/>
    </location>
</feature>
<feature type="domain" description="Glycoside hydrolase family 2 immunoglobulin-like beta-sandwich" evidence="4">
    <location>
        <begin position="186"/>
        <end position="293"/>
    </location>
</feature>
<feature type="domain" description="DUF4982" evidence="7">
    <location>
        <begin position="636"/>
        <end position="692"/>
    </location>
</feature>
<evidence type="ECO:0000259" key="5">
    <source>
        <dbReference type="Pfam" id="PF02836"/>
    </source>
</evidence>
<dbReference type="Gene3D" id="2.60.120.260">
    <property type="entry name" value="Galactose-binding domain-like"/>
    <property type="match status" value="1"/>
</dbReference>
<dbReference type="InterPro" id="IPR032311">
    <property type="entry name" value="DUF4982"/>
</dbReference>
<dbReference type="Pfam" id="PF00703">
    <property type="entry name" value="Glyco_hydro_2"/>
    <property type="match status" value="1"/>
</dbReference>
<reference evidence="9 10" key="1">
    <citation type="journal article" date="2010" name="Stand. Genomic Sci.">
        <title>Complete genome sequence of Coraliomargarita akajimensis type strain (04OKA010-24).</title>
        <authorList>
            <person name="Mavromatis K."/>
            <person name="Abt B."/>
            <person name="Brambilla E."/>
            <person name="Lapidus A."/>
            <person name="Copeland A."/>
            <person name="Deshpande S."/>
            <person name="Nolan M."/>
            <person name="Lucas S."/>
            <person name="Tice H."/>
            <person name="Cheng J.F."/>
            <person name="Han C."/>
            <person name="Detter J.C."/>
            <person name="Woyke T."/>
            <person name="Goodwin L."/>
            <person name="Pitluck S."/>
            <person name="Held B."/>
            <person name="Brettin T."/>
            <person name="Tapia R."/>
            <person name="Ivanova N."/>
            <person name="Mikhailova N."/>
            <person name="Pati A."/>
            <person name="Liolios K."/>
            <person name="Chen A."/>
            <person name="Palaniappan K."/>
            <person name="Land M."/>
            <person name="Hauser L."/>
            <person name="Chang Y.J."/>
            <person name="Jeffries C.D."/>
            <person name="Rohde M."/>
            <person name="Goker M."/>
            <person name="Bristow J."/>
            <person name="Eisen J.A."/>
            <person name="Markowitz V."/>
            <person name="Hugenholtz P."/>
            <person name="Klenk H.P."/>
            <person name="Kyrpides N.C."/>
        </authorList>
    </citation>
    <scope>NUCLEOTIDE SEQUENCE [LARGE SCALE GENOMIC DNA]</scope>
    <source>
        <strain evidence="10">DSM 45221 / IAM 15411 / JCM 23193 / KCTC 12865</strain>
    </source>
</reference>
<dbReference type="Pfam" id="PF02837">
    <property type="entry name" value="Glyco_hydro_2_N"/>
    <property type="match status" value="1"/>
</dbReference>
<dbReference type="EMBL" id="CP001998">
    <property type="protein sequence ID" value="ADE53779.1"/>
    <property type="molecule type" value="Genomic_DNA"/>
</dbReference>
<dbReference type="SUPFAM" id="SSF49303">
    <property type="entry name" value="beta-Galactosidase/glucuronidase domain"/>
    <property type="match status" value="1"/>
</dbReference>
<dbReference type="SUPFAM" id="SSF49785">
    <property type="entry name" value="Galactose-binding domain-like"/>
    <property type="match status" value="1"/>
</dbReference>
<organism evidence="9 10">
    <name type="scientific">Coraliomargarita akajimensis (strain DSM 45221 / IAM 15411 / JCM 23193 / KCTC 12865 / 04OKA010-24)</name>
    <dbReference type="NCBI Taxonomy" id="583355"/>
    <lineage>
        <taxon>Bacteria</taxon>
        <taxon>Pseudomonadati</taxon>
        <taxon>Verrucomicrobiota</taxon>
        <taxon>Opitutia</taxon>
        <taxon>Puniceicoccales</taxon>
        <taxon>Coraliomargaritaceae</taxon>
        <taxon>Coraliomargarita</taxon>
    </lineage>
</organism>
<keyword evidence="3" id="KW-0326">Glycosidase</keyword>